<name>E8ZJF3_MYCHL</name>
<evidence type="ECO:0000313" key="3">
    <source>
        <dbReference type="Proteomes" id="UP000008637"/>
    </source>
</evidence>
<dbReference type="EMBL" id="FR773153">
    <property type="protein sequence ID" value="CBY93274.1"/>
    <property type="molecule type" value="Genomic_DNA"/>
</dbReference>
<proteinExistence type="predicted"/>
<dbReference type="Proteomes" id="UP000008637">
    <property type="component" value="Chromosome"/>
</dbReference>
<feature type="region of interest" description="Disordered" evidence="1">
    <location>
        <begin position="78"/>
        <end position="106"/>
    </location>
</feature>
<reference evidence="2 3" key="1">
    <citation type="journal article" date="2011" name="J. Bacteriol.">
        <title>Complete genome sequence of Mycoplasma haemofelis, a hemotropic mycoplasma.</title>
        <authorList>
            <person name="Barker E.N."/>
            <person name="Helps C.R."/>
            <person name="Peters I.R."/>
            <person name="Darby A.C."/>
            <person name="Radford A.D."/>
            <person name="Tasker S."/>
        </authorList>
    </citation>
    <scope>NUCLEOTIDE SEQUENCE [LARGE SCALE GENOMIC DNA]</scope>
    <source>
        <strain evidence="2 3">Langford 1</strain>
    </source>
</reference>
<keyword evidence="3" id="KW-1185">Reference proteome</keyword>
<gene>
    <name evidence="2" type="ORF">HF1_12660</name>
</gene>
<dbReference type="AlphaFoldDB" id="E8ZJF3"/>
<evidence type="ECO:0000313" key="2">
    <source>
        <dbReference type="EMBL" id="CBY93274.1"/>
    </source>
</evidence>
<dbReference type="KEGG" id="mha:HF1_12660"/>
<organism evidence="2 3">
    <name type="scientific">Mycoplasma haemofelis (strain Langford 1)</name>
    <name type="common">Haemobartonella felis</name>
    <dbReference type="NCBI Taxonomy" id="941640"/>
    <lineage>
        <taxon>Bacteria</taxon>
        <taxon>Bacillati</taxon>
        <taxon>Mycoplasmatota</taxon>
        <taxon>Mollicutes</taxon>
        <taxon>Mycoplasmataceae</taxon>
        <taxon>Mycoplasma</taxon>
    </lineage>
</organism>
<accession>E8ZJF3</accession>
<evidence type="ECO:0000256" key="1">
    <source>
        <dbReference type="SAM" id="MobiDB-lite"/>
    </source>
</evidence>
<sequence length="145" mass="15650">MASSLVKPLFFAALTGTSGVGGYYGSKLLTSKPKVVREKFSVVSLLAKNTTKELLSKGTQGGKDPAWQAAWKAYQDQNSSTLTSGTDPWKMPKTSAGTSQTDAPTEFMDKCDTESKKAVFDDSDPIFVNVSKWCTKEKTQAAAKH</sequence>
<protein>
    <submittedName>
        <fullName evidence="2">Uncharacterized protein</fullName>
    </submittedName>
</protein>
<dbReference type="HOGENOM" id="CLU_149302_0_0_14"/>